<evidence type="ECO:0008006" key="4">
    <source>
        <dbReference type="Google" id="ProtNLM"/>
    </source>
</evidence>
<gene>
    <name evidence="2" type="ORF">HYFRA_00008554</name>
</gene>
<dbReference type="NCBIfam" id="TIGR03296">
    <property type="entry name" value="M6dom_TIGR03296"/>
    <property type="match status" value="1"/>
</dbReference>
<dbReference type="SUPFAM" id="SSF55486">
    <property type="entry name" value="Metalloproteases ('zincins'), catalytic domain"/>
    <property type="match status" value="1"/>
</dbReference>
<feature type="signal peptide" evidence="1">
    <location>
        <begin position="1"/>
        <end position="29"/>
    </location>
</feature>
<dbReference type="OrthoDB" id="3852498at2759"/>
<evidence type="ECO:0000313" key="3">
    <source>
        <dbReference type="Proteomes" id="UP000696280"/>
    </source>
</evidence>
<dbReference type="AlphaFoldDB" id="A0A9N9KYF0"/>
<accession>A0A9N9KYF0</accession>
<sequence length="688" mass="74229">MQLRASSKSSWQHLGVVLTQLVLAQQVNSAPNPHRREVGGNLIDDDPFEVLDPQNWVDPANMTWADFKAPPGTTWADPSRKGSNRNFNIALVTVDYADKPFTITLPTGSTIFNNPQPSAGNISREAVPGFYRDFLNTPGVLNKGHTLHEYWMSDSQGRFGVDLTAFGAYRLPLASYQYGIDDDFNTGACPVADPPCNFEIRGDALAAWRAEVGDDVADSYELVFILSAGQDESSTWQEFGEMKFQTKEDVPDSFGPPVGSNVSHVNYAKTRYVEWSSFAASSTIWPNAGGGSSTQAESSGMATYAHELSHLLNIGDNYNNPYGVPLRRAYTGPWSMMSRGSFNGPGGPHTRWQIPAQEGGSLGSHHTVRDKAQLGLIGDESILQVSREALPSSGPVTAQITARSVDPGPTSLLGMRVEMDSDNSPTCSINTDVFCDGGGYDAYFLEVIDRMGADSFTPDHGVMISKSKEDRGGMFQWTIDANPQDIELLDFYRPDGTPSYITLGDYRQLADALFHAGTGSGSEFEYVDTANKLHFYIIDIHRDDTGVLSYTTAVRSTTNETSPHAHGVALLPGRAKEARSGTIQNGFTCSFQLSNSGTFSLTAMEAGHPGDVSAHLKSDVYRLKAEVEGSGWNVILRNELVAVEFGSSLTVQAAIAAADGASDAPMIKLTAVSETDPSVSATTTCLVG</sequence>
<protein>
    <recommendedName>
        <fullName evidence="4">M6 metalloprotease</fullName>
    </recommendedName>
</protein>
<dbReference type="Proteomes" id="UP000696280">
    <property type="component" value="Unassembled WGS sequence"/>
</dbReference>
<keyword evidence="3" id="KW-1185">Reference proteome</keyword>
<keyword evidence="1" id="KW-0732">Signal</keyword>
<dbReference type="EMBL" id="CAJVRL010000058">
    <property type="protein sequence ID" value="CAG8954868.1"/>
    <property type="molecule type" value="Genomic_DNA"/>
</dbReference>
<dbReference type="InterPro" id="IPR008757">
    <property type="entry name" value="Peptidase_M6-like_domain"/>
</dbReference>
<feature type="chain" id="PRO_5040468105" description="M6 metalloprotease" evidence="1">
    <location>
        <begin position="30"/>
        <end position="688"/>
    </location>
</feature>
<evidence type="ECO:0000256" key="1">
    <source>
        <dbReference type="SAM" id="SignalP"/>
    </source>
</evidence>
<comment type="caution">
    <text evidence="2">The sequence shown here is derived from an EMBL/GenBank/DDBJ whole genome shotgun (WGS) entry which is preliminary data.</text>
</comment>
<name>A0A9N9KYF0_9HELO</name>
<evidence type="ECO:0000313" key="2">
    <source>
        <dbReference type="EMBL" id="CAG8954868.1"/>
    </source>
</evidence>
<proteinExistence type="predicted"/>
<dbReference type="GO" id="GO:0006508">
    <property type="term" value="P:proteolysis"/>
    <property type="evidence" value="ECO:0007669"/>
    <property type="project" value="InterPro"/>
</dbReference>
<organism evidence="2 3">
    <name type="scientific">Hymenoscyphus fraxineus</name>
    <dbReference type="NCBI Taxonomy" id="746836"/>
    <lineage>
        <taxon>Eukaryota</taxon>
        <taxon>Fungi</taxon>
        <taxon>Dikarya</taxon>
        <taxon>Ascomycota</taxon>
        <taxon>Pezizomycotina</taxon>
        <taxon>Leotiomycetes</taxon>
        <taxon>Helotiales</taxon>
        <taxon>Helotiaceae</taxon>
        <taxon>Hymenoscyphus</taxon>
    </lineage>
</organism>
<reference evidence="2" key="1">
    <citation type="submission" date="2021-07" db="EMBL/GenBank/DDBJ databases">
        <authorList>
            <person name="Durling M."/>
        </authorList>
    </citation>
    <scope>NUCLEOTIDE SEQUENCE</scope>
</reference>
<dbReference type="GO" id="GO:0008233">
    <property type="term" value="F:peptidase activity"/>
    <property type="evidence" value="ECO:0007669"/>
    <property type="project" value="InterPro"/>
</dbReference>